<dbReference type="AlphaFoldDB" id="A0A9P3PYB9"/>
<name>A0A9P3PYB9_LYOSH</name>
<reference evidence="1" key="1">
    <citation type="submission" date="2022-07" db="EMBL/GenBank/DDBJ databases">
        <title>The genome of Lyophyllum shimeji provides insight into the initial evolution of ectomycorrhizal fungal genome.</title>
        <authorList>
            <person name="Kobayashi Y."/>
            <person name="Shibata T."/>
            <person name="Hirakawa H."/>
            <person name="Shigenobu S."/>
            <person name="Nishiyama T."/>
            <person name="Yamada A."/>
            <person name="Hasebe M."/>
            <person name="Kawaguchi M."/>
        </authorList>
    </citation>
    <scope>NUCLEOTIDE SEQUENCE</scope>
    <source>
        <strain evidence="1">AT787</strain>
    </source>
</reference>
<keyword evidence="2" id="KW-1185">Reference proteome</keyword>
<dbReference type="EMBL" id="BRPK01000016">
    <property type="protein sequence ID" value="GLB44270.1"/>
    <property type="molecule type" value="Genomic_DNA"/>
</dbReference>
<protein>
    <submittedName>
        <fullName evidence="1">Uncharacterized protein</fullName>
    </submittedName>
</protein>
<organism evidence="1 2">
    <name type="scientific">Lyophyllum shimeji</name>
    <name type="common">Hon-shimeji</name>
    <name type="synonym">Tricholoma shimeji</name>
    <dbReference type="NCBI Taxonomy" id="47721"/>
    <lineage>
        <taxon>Eukaryota</taxon>
        <taxon>Fungi</taxon>
        <taxon>Dikarya</taxon>
        <taxon>Basidiomycota</taxon>
        <taxon>Agaricomycotina</taxon>
        <taxon>Agaricomycetes</taxon>
        <taxon>Agaricomycetidae</taxon>
        <taxon>Agaricales</taxon>
        <taxon>Tricholomatineae</taxon>
        <taxon>Lyophyllaceae</taxon>
        <taxon>Lyophyllum</taxon>
    </lineage>
</organism>
<proteinExistence type="predicted"/>
<evidence type="ECO:0000313" key="1">
    <source>
        <dbReference type="EMBL" id="GLB44270.1"/>
    </source>
</evidence>
<dbReference type="Proteomes" id="UP001063166">
    <property type="component" value="Unassembled WGS sequence"/>
</dbReference>
<sequence length="296" mass="32994">MRIQSSHCKENRAPEWLLVLVTSNYIDAKRSSRFHALPRNRKCLLVDGVPQSTFRMWFPPGPPLIPLCRKPVTGHAGLRETLRSRSRPPCSFPDCPFETLFSLHLSTVETEGKSVSTVGRDHCANSVLTRRLRTSQAPEATLEAAHLPSYGPPRDGLCGRAGGFETSKSLKRGAHTSLPGARSSIDLVEFPAQCAVLMYSPYIPNDCPSASLRNTGQSRKDLHIALIIRRLNDELDCCRAHRALLLHAIAKIGSALESDEKEEHRVVRIIKIPLHAAVTGVYRPRRMLKADELERM</sequence>
<evidence type="ECO:0000313" key="2">
    <source>
        <dbReference type="Proteomes" id="UP001063166"/>
    </source>
</evidence>
<accession>A0A9P3PYB9</accession>
<comment type="caution">
    <text evidence="1">The sequence shown here is derived from an EMBL/GenBank/DDBJ whole genome shotgun (WGS) entry which is preliminary data.</text>
</comment>
<gene>
    <name evidence="1" type="ORF">LshimejAT787_1602000</name>
</gene>